<feature type="transmembrane region" description="Helical" evidence="5">
    <location>
        <begin position="398"/>
        <end position="418"/>
    </location>
</feature>
<evidence type="ECO:0000256" key="3">
    <source>
        <dbReference type="ARBA" id="ARBA00022989"/>
    </source>
</evidence>
<dbReference type="FunFam" id="1.20.1720.10:FF:000012">
    <property type="entry name" value="MFS toxin efflux pump (AflT)"/>
    <property type="match status" value="1"/>
</dbReference>
<dbReference type="EMBL" id="JAGMVJ010000001">
    <property type="protein sequence ID" value="KAH7096038.1"/>
    <property type="molecule type" value="Genomic_DNA"/>
</dbReference>
<dbReference type="AlphaFoldDB" id="A0A8K0W5M3"/>
<evidence type="ECO:0000256" key="5">
    <source>
        <dbReference type="SAM" id="Phobius"/>
    </source>
</evidence>
<keyword evidence="4 5" id="KW-0472">Membrane</keyword>
<evidence type="ECO:0000313" key="7">
    <source>
        <dbReference type="EMBL" id="KAH7096038.1"/>
    </source>
</evidence>
<proteinExistence type="predicted"/>
<reference evidence="7" key="1">
    <citation type="journal article" date="2021" name="Nat. Commun.">
        <title>Genetic determinants of endophytism in the Arabidopsis root mycobiome.</title>
        <authorList>
            <person name="Mesny F."/>
            <person name="Miyauchi S."/>
            <person name="Thiergart T."/>
            <person name="Pickel B."/>
            <person name="Atanasova L."/>
            <person name="Karlsson M."/>
            <person name="Huettel B."/>
            <person name="Barry K.W."/>
            <person name="Haridas S."/>
            <person name="Chen C."/>
            <person name="Bauer D."/>
            <person name="Andreopoulos W."/>
            <person name="Pangilinan J."/>
            <person name="LaButti K."/>
            <person name="Riley R."/>
            <person name="Lipzen A."/>
            <person name="Clum A."/>
            <person name="Drula E."/>
            <person name="Henrissat B."/>
            <person name="Kohler A."/>
            <person name="Grigoriev I.V."/>
            <person name="Martin F.M."/>
            <person name="Hacquard S."/>
        </authorList>
    </citation>
    <scope>NUCLEOTIDE SEQUENCE</scope>
    <source>
        <strain evidence="7">MPI-SDFR-AT-0120</strain>
    </source>
</reference>
<protein>
    <submittedName>
        <fullName evidence="7">Efflux pump antibiotic resistance protein</fullName>
    </submittedName>
</protein>
<feature type="transmembrane region" description="Helical" evidence="5">
    <location>
        <begin position="109"/>
        <end position="127"/>
    </location>
</feature>
<feature type="transmembrane region" description="Helical" evidence="5">
    <location>
        <begin position="344"/>
        <end position="365"/>
    </location>
</feature>
<dbReference type="Pfam" id="PF07690">
    <property type="entry name" value="MFS_1"/>
    <property type="match status" value="1"/>
</dbReference>
<feature type="transmembrane region" description="Helical" evidence="5">
    <location>
        <begin position="165"/>
        <end position="185"/>
    </location>
</feature>
<dbReference type="SUPFAM" id="SSF103473">
    <property type="entry name" value="MFS general substrate transporter"/>
    <property type="match status" value="1"/>
</dbReference>
<dbReference type="GO" id="GO:0022857">
    <property type="term" value="F:transmembrane transporter activity"/>
    <property type="evidence" value="ECO:0007669"/>
    <property type="project" value="InterPro"/>
</dbReference>
<dbReference type="Proteomes" id="UP000813461">
    <property type="component" value="Unassembled WGS sequence"/>
</dbReference>
<gene>
    <name evidence="7" type="ORF">FB567DRAFT_47879</name>
</gene>
<organism evidence="7 8">
    <name type="scientific">Paraphoma chrysanthemicola</name>
    <dbReference type="NCBI Taxonomy" id="798071"/>
    <lineage>
        <taxon>Eukaryota</taxon>
        <taxon>Fungi</taxon>
        <taxon>Dikarya</taxon>
        <taxon>Ascomycota</taxon>
        <taxon>Pezizomycotina</taxon>
        <taxon>Dothideomycetes</taxon>
        <taxon>Pleosporomycetidae</taxon>
        <taxon>Pleosporales</taxon>
        <taxon>Pleosporineae</taxon>
        <taxon>Phaeosphaeriaceae</taxon>
        <taxon>Paraphoma</taxon>
    </lineage>
</organism>
<feature type="transmembrane region" description="Helical" evidence="5">
    <location>
        <begin position="139"/>
        <end position="159"/>
    </location>
</feature>
<dbReference type="CDD" id="cd17502">
    <property type="entry name" value="MFS_Azr1_MDR_like"/>
    <property type="match status" value="1"/>
</dbReference>
<feature type="transmembrane region" description="Helical" evidence="5">
    <location>
        <begin position="197"/>
        <end position="219"/>
    </location>
</feature>
<evidence type="ECO:0000256" key="2">
    <source>
        <dbReference type="ARBA" id="ARBA00022692"/>
    </source>
</evidence>
<dbReference type="InterPro" id="IPR011701">
    <property type="entry name" value="MFS"/>
</dbReference>
<feature type="transmembrane region" description="Helical" evidence="5">
    <location>
        <begin position="41"/>
        <end position="67"/>
    </location>
</feature>
<dbReference type="Gene3D" id="1.20.1720.10">
    <property type="entry name" value="Multidrug resistance protein D"/>
    <property type="match status" value="1"/>
</dbReference>
<evidence type="ECO:0000256" key="1">
    <source>
        <dbReference type="ARBA" id="ARBA00004141"/>
    </source>
</evidence>
<keyword evidence="3 5" id="KW-1133">Transmembrane helix</keyword>
<dbReference type="PANTHER" id="PTHR23501:SF199">
    <property type="entry name" value="MFS EFFLUX TRANSPORTER INPD-RELATED"/>
    <property type="match status" value="1"/>
</dbReference>
<evidence type="ECO:0000313" key="8">
    <source>
        <dbReference type="Proteomes" id="UP000813461"/>
    </source>
</evidence>
<feature type="transmembrane region" description="Helical" evidence="5">
    <location>
        <begin position="519"/>
        <end position="539"/>
    </location>
</feature>
<keyword evidence="8" id="KW-1185">Reference proteome</keyword>
<keyword evidence="2 5" id="KW-0812">Transmembrane</keyword>
<dbReference type="PROSITE" id="PS50850">
    <property type="entry name" value="MFS"/>
    <property type="match status" value="1"/>
</dbReference>
<sequence length="564" mass="61150">MDKQPTTADNQIDLEQCSIAHSTDRLPSTEKDAEYLASWQLFIVISSLCLGTLLVAIDTTIIAVAVPKISTSFRAFDDIQWYGSAYLLTVTALQPAFGSVYRYFSAKNVYLLSILLFEVGSVLCAAAPSSTVFICGRALAGVGAAGLYQGALTIVGLTVRLEKRPLYLGIVLSVFGVAVCFGPPLGGVFTDHATWRWCFWINLPIGAISTALIIPFLNLKRQQEELNMPFMAKLRKLDILGITTIISAVTCLILALQWGQETGSWGQSRVVGCFVGAGLLTIAFGLIQWRKGSSATIPLNILRQRSIMMGAWYLFFLEMAIYVDLFYIPFYFQSAQLISATMSGVKAIPLGLAQVIAIVIVGALVSRFGQYVPFMVLGQIISIVGTVLLTRIYINTRYILVAIYLVISGVGFGMGLQMPFTGVQTVLSNDEIPVGNAIMVFFSQLGATIAIAIAQSVFSTSLKRDIKHKMETTSSPKFQRLEPGIVIAAGPTGLKSFAFDEEILSFLQQCYATGVKNTLYVALAASVVAIPFALGMQWLNVKKSAREKMSAQDLGTGTTEKVVA</sequence>
<feature type="transmembrane region" description="Helical" evidence="5">
    <location>
        <begin position="438"/>
        <end position="460"/>
    </location>
</feature>
<feature type="domain" description="Major facilitator superfamily (MFS) profile" evidence="6">
    <location>
        <begin position="44"/>
        <end position="541"/>
    </location>
</feature>
<feature type="transmembrane region" description="Helical" evidence="5">
    <location>
        <begin position="371"/>
        <end position="389"/>
    </location>
</feature>
<dbReference type="Gene3D" id="1.20.1250.20">
    <property type="entry name" value="MFS general substrate transporter like domains"/>
    <property type="match status" value="1"/>
</dbReference>
<feature type="transmembrane region" description="Helical" evidence="5">
    <location>
        <begin position="310"/>
        <end position="332"/>
    </location>
</feature>
<evidence type="ECO:0000256" key="4">
    <source>
        <dbReference type="ARBA" id="ARBA00023136"/>
    </source>
</evidence>
<dbReference type="GO" id="GO:0005886">
    <property type="term" value="C:plasma membrane"/>
    <property type="evidence" value="ECO:0007669"/>
    <property type="project" value="TreeGrafter"/>
</dbReference>
<dbReference type="OrthoDB" id="10021397at2759"/>
<comment type="caution">
    <text evidence="7">The sequence shown here is derived from an EMBL/GenBank/DDBJ whole genome shotgun (WGS) entry which is preliminary data.</text>
</comment>
<dbReference type="InterPro" id="IPR036259">
    <property type="entry name" value="MFS_trans_sf"/>
</dbReference>
<feature type="transmembrane region" description="Helical" evidence="5">
    <location>
        <begin position="239"/>
        <end position="258"/>
    </location>
</feature>
<feature type="transmembrane region" description="Helical" evidence="5">
    <location>
        <begin position="79"/>
        <end position="97"/>
    </location>
</feature>
<comment type="subcellular location">
    <subcellularLocation>
        <location evidence="1">Membrane</location>
        <topology evidence="1">Multi-pass membrane protein</topology>
    </subcellularLocation>
</comment>
<feature type="transmembrane region" description="Helical" evidence="5">
    <location>
        <begin position="270"/>
        <end position="290"/>
    </location>
</feature>
<name>A0A8K0W5M3_9PLEO</name>
<accession>A0A8K0W5M3</accession>
<dbReference type="InterPro" id="IPR020846">
    <property type="entry name" value="MFS_dom"/>
</dbReference>
<dbReference type="PANTHER" id="PTHR23501">
    <property type="entry name" value="MAJOR FACILITATOR SUPERFAMILY"/>
    <property type="match status" value="1"/>
</dbReference>
<evidence type="ECO:0000259" key="6">
    <source>
        <dbReference type="PROSITE" id="PS50850"/>
    </source>
</evidence>